<sequence length="219" mass="25171">MNYLKRLFVSFKGQIDQVADEFENHEALAGAAIQDLQALAGKTRLHLHRVGKLSEHYQKQLQEQQEQARLWSERAVKVRATDEQKALQCVKRLRDTQRQIVVLEQQYRDSSAQEAKIREDLNAIQEQLQVLKNKKEILAARQNRANLQGALLNQAGTRLPDVQTVFDRWEGSVVSAELETPDRIETDSFASAFEQEEDELALRMMLDELDGQSESAEKR</sequence>
<dbReference type="Pfam" id="PF04012">
    <property type="entry name" value="PspA_IM30"/>
    <property type="match status" value="1"/>
</dbReference>
<organism evidence="3 4">
    <name type="scientific">Methylocaldum marinum</name>
    <dbReference type="NCBI Taxonomy" id="1432792"/>
    <lineage>
        <taxon>Bacteria</taxon>
        <taxon>Pseudomonadati</taxon>
        <taxon>Pseudomonadota</taxon>
        <taxon>Gammaproteobacteria</taxon>
        <taxon>Methylococcales</taxon>
        <taxon>Methylococcaceae</taxon>
        <taxon>Methylocaldum</taxon>
    </lineage>
</organism>
<gene>
    <name evidence="3" type="ORF">sS8_1917</name>
</gene>
<keyword evidence="2" id="KW-0175">Coiled coil</keyword>
<reference evidence="3 4" key="1">
    <citation type="submission" date="2016-12" db="EMBL/GenBank/DDBJ databases">
        <title>Genome sequencing of Methylocaldum marinum.</title>
        <authorList>
            <person name="Takeuchi M."/>
            <person name="Kamagata Y."/>
            <person name="Hiraoka S."/>
            <person name="Oshima K."/>
            <person name="Hattori M."/>
            <person name="Iwasaki W."/>
        </authorList>
    </citation>
    <scope>NUCLEOTIDE SEQUENCE [LARGE SCALE GENOMIC DNA]</scope>
    <source>
        <strain evidence="3 4">S8</strain>
    </source>
</reference>
<evidence type="ECO:0000256" key="1">
    <source>
        <dbReference type="ARBA" id="ARBA00043985"/>
    </source>
</evidence>
<dbReference type="InterPro" id="IPR007157">
    <property type="entry name" value="PspA_VIPP1"/>
</dbReference>
<evidence type="ECO:0000313" key="4">
    <source>
        <dbReference type="Proteomes" id="UP000266313"/>
    </source>
</evidence>
<feature type="coiled-coil region" evidence="2">
    <location>
        <begin position="54"/>
        <end position="141"/>
    </location>
</feature>
<name>A0A250KSD2_9GAMM</name>
<keyword evidence="4" id="KW-1185">Reference proteome</keyword>
<evidence type="ECO:0000256" key="2">
    <source>
        <dbReference type="SAM" id="Coils"/>
    </source>
</evidence>
<dbReference type="RefSeq" id="WP_119629397.1">
    <property type="nucleotide sequence ID" value="NZ_AP017928.1"/>
</dbReference>
<dbReference type="Proteomes" id="UP000266313">
    <property type="component" value="Chromosome"/>
</dbReference>
<dbReference type="EMBL" id="AP017928">
    <property type="protein sequence ID" value="BBA33871.1"/>
    <property type="molecule type" value="Genomic_DNA"/>
</dbReference>
<comment type="similarity">
    <text evidence="1">Belongs to the PspA/Vipp/IM30 family.</text>
</comment>
<dbReference type="OrthoDB" id="6400876at2"/>
<evidence type="ECO:0000313" key="3">
    <source>
        <dbReference type="EMBL" id="BBA33871.1"/>
    </source>
</evidence>
<accession>A0A250KSD2</accession>
<dbReference type="AlphaFoldDB" id="A0A250KSD2"/>
<protein>
    <submittedName>
        <fullName evidence="3">PspA/IM30 family protein</fullName>
    </submittedName>
</protein>
<dbReference type="KEGG" id="mmai:sS8_1917"/>
<proteinExistence type="inferred from homology"/>